<name>A0AAJ0U100_9GAMM</name>
<dbReference type="InterPro" id="IPR022496">
    <property type="entry name" value="T6A_TsaB"/>
</dbReference>
<comment type="caution">
    <text evidence="5">The sequence shown here is derived from an EMBL/GenBank/DDBJ whole genome shotgun (WGS) entry which is preliminary data.</text>
</comment>
<evidence type="ECO:0000313" key="6">
    <source>
        <dbReference type="Proteomes" id="UP001296776"/>
    </source>
</evidence>
<dbReference type="GO" id="GO:0005829">
    <property type="term" value="C:cytosol"/>
    <property type="evidence" value="ECO:0007669"/>
    <property type="project" value="TreeGrafter"/>
</dbReference>
<protein>
    <recommendedName>
        <fullName evidence="2">tRNA threonylcarbamoyladenosine biosynthesis protein TsaB</fullName>
    </recommendedName>
    <alternativeName>
        <fullName evidence="3">t(6)A37 threonylcarbamoyladenosine biosynthesis protein TsaB</fullName>
    </alternativeName>
</protein>
<evidence type="ECO:0000313" key="5">
    <source>
        <dbReference type="EMBL" id="MBK1703276.1"/>
    </source>
</evidence>
<reference evidence="5" key="1">
    <citation type="submission" date="2017-08" db="EMBL/GenBank/DDBJ databases">
        <authorList>
            <person name="Imhoff J.F."/>
            <person name="Rahn T."/>
            <person name="Kuenzel S."/>
            <person name="Neulinger S.C."/>
        </authorList>
    </citation>
    <scope>NUCLEOTIDE SEQUENCE</scope>
    <source>
        <strain evidence="5">DSM 11080</strain>
    </source>
</reference>
<keyword evidence="6" id="KW-1185">Reference proteome</keyword>
<dbReference type="PANTHER" id="PTHR11735">
    <property type="entry name" value="TRNA N6-ADENOSINE THREONYLCARBAMOYLTRANSFERASE"/>
    <property type="match status" value="1"/>
</dbReference>
<feature type="domain" description="Gcp-like" evidence="4">
    <location>
        <begin position="28"/>
        <end position="171"/>
    </location>
</feature>
<accession>A0AAJ0U100</accession>
<evidence type="ECO:0000256" key="1">
    <source>
        <dbReference type="ARBA" id="ARBA00010493"/>
    </source>
</evidence>
<evidence type="ECO:0000256" key="3">
    <source>
        <dbReference type="ARBA" id="ARBA00032446"/>
    </source>
</evidence>
<dbReference type="AlphaFoldDB" id="A0AAJ0U100"/>
<dbReference type="PANTHER" id="PTHR11735:SF11">
    <property type="entry name" value="TRNA THREONYLCARBAMOYLADENOSINE BIOSYNTHESIS PROTEIN TSAB"/>
    <property type="match status" value="1"/>
</dbReference>
<proteinExistence type="inferred from homology"/>
<dbReference type="Pfam" id="PF00814">
    <property type="entry name" value="TsaD"/>
    <property type="match status" value="1"/>
</dbReference>
<dbReference type="RefSeq" id="WP_200344107.1">
    <property type="nucleotide sequence ID" value="NZ_NRSJ01000002.1"/>
</dbReference>
<dbReference type="GO" id="GO:0002949">
    <property type="term" value="P:tRNA threonylcarbamoyladenosine modification"/>
    <property type="evidence" value="ECO:0007669"/>
    <property type="project" value="InterPro"/>
</dbReference>
<dbReference type="InterPro" id="IPR000905">
    <property type="entry name" value="Gcp-like_dom"/>
</dbReference>
<gene>
    <name evidence="5" type="primary">tsaB</name>
    <name evidence="5" type="ORF">CKO40_01595</name>
</gene>
<comment type="similarity">
    <text evidence="1">Belongs to the KAE1 / TsaD family. TsaB subfamily.</text>
</comment>
<dbReference type="NCBIfam" id="TIGR03725">
    <property type="entry name" value="T6A_YeaZ"/>
    <property type="match status" value="1"/>
</dbReference>
<dbReference type="InterPro" id="IPR043129">
    <property type="entry name" value="ATPase_NBD"/>
</dbReference>
<dbReference type="SUPFAM" id="SSF53067">
    <property type="entry name" value="Actin-like ATPase domain"/>
    <property type="match status" value="2"/>
</dbReference>
<dbReference type="Proteomes" id="UP001296776">
    <property type="component" value="Unassembled WGS sequence"/>
</dbReference>
<organism evidence="5 6">
    <name type="scientific">Halochromatium glycolicum</name>
    <dbReference type="NCBI Taxonomy" id="85075"/>
    <lineage>
        <taxon>Bacteria</taxon>
        <taxon>Pseudomonadati</taxon>
        <taxon>Pseudomonadota</taxon>
        <taxon>Gammaproteobacteria</taxon>
        <taxon>Chromatiales</taxon>
        <taxon>Chromatiaceae</taxon>
        <taxon>Halochromatium</taxon>
    </lineage>
</organism>
<sequence length="228" mass="24660">MKLLALETAGPWCSAALMIGDQIEQRLEDAPRRHADLILGMIDGLLQEADLSLADLDAVVYGRGPGSFTGVRIAAAVAQGIAFGAGAGVIGVSTLAATAQSARRQTGQSHLACALDARMGEVYWAYFEAEPEHPDLRMIEDECVVAPERVPLLPDRDWCAVGDGWNAYPSLYERQGERISERSEAIRAEAQDLLLLAQLEIANAPPRRAADALPRYLRNHVAEVSRST</sequence>
<evidence type="ECO:0000256" key="2">
    <source>
        <dbReference type="ARBA" id="ARBA00019012"/>
    </source>
</evidence>
<dbReference type="Gene3D" id="3.30.420.40">
    <property type="match status" value="2"/>
</dbReference>
<reference evidence="5" key="2">
    <citation type="journal article" date="2020" name="Microorganisms">
        <title>Osmotic Adaptation and Compatible Solute Biosynthesis of Phototrophic Bacteria as Revealed from Genome Analyses.</title>
        <authorList>
            <person name="Imhoff J.F."/>
            <person name="Rahn T."/>
            <person name="Kunzel S."/>
            <person name="Keller A."/>
            <person name="Neulinger S.C."/>
        </authorList>
    </citation>
    <scope>NUCLEOTIDE SEQUENCE</scope>
    <source>
        <strain evidence="5">DSM 11080</strain>
    </source>
</reference>
<evidence type="ECO:0000259" key="4">
    <source>
        <dbReference type="Pfam" id="PF00814"/>
    </source>
</evidence>
<dbReference type="EMBL" id="NRSJ01000002">
    <property type="protein sequence ID" value="MBK1703276.1"/>
    <property type="molecule type" value="Genomic_DNA"/>
</dbReference>
<dbReference type="CDD" id="cd24032">
    <property type="entry name" value="ASKHA_NBD_TsaB"/>
    <property type="match status" value="1"/>
</dbReference>